<evidence type="ECO:0000256" key="1">
    <source>
        <dbReference type="ARBA" id="ARBA00005085"/>
    </source>
</evidence>
<reference evidence="3 4" key="1">
    <citation type="submission" date="2020-01" db="EMBL/GenBank/DDBJ databases">
        <title>Ponticoccus aerotolerans gen. nov., sp. nov., an anaerobic bacterium and proposal of Ponticoccusceae fam. nov., Ponticoccusles ord. nov. and Ponticoccuse classis nov. in the phylum Kiritimatiellaeota.</title>
        <authorList>
            <person name="Zhou L.Y."/>
            <person name="Du Z.J."/>
        </authorList>
    </citation>
    <scope>NUCLEOTIDE SEQUENCE [LARGE SCALE GENOMIC DNA]</scope>
    <source>
        <strain evidence="3 4">S-5007</strain>
    </source>
</reference>
<feature type="domain" description="BPL/LPL catalytic" evidence="2">
    <location>
        <begin position="25"/>
        <end position="210"/>
    </location>
</feature>
<comment type="pathway">
    <text evidence="1">Protein modification; protein lipoylation via exogenous pathway; protein N(6)-(lipoyl)lysine from lipoate: step 2/2.</text>
</comment>
<accession>A0A6P1M5Q6</accession>
<name>A0A6P1M5Q6_9BACT</name>
<proteinExistence type="predicted"/>
<keyword evidence="4" id="KW-1185">Reference proteome</keyword>
<dbReference type="RefSeq" id="WP_160626552.1">
    <property type="nucleotide sequence ID" value="NZ_CP047593.1"/>
</dbReference>
<dbReference type="InterPro" id="IPR004562">
    <property type="entry name" value="LipoylTrfase_LipoateP_Ligase"/>
</dbReference>
<dbReference type="EC" id="6.3.1.20" evidence="3"/>
<dbReference type="KEGG" id="taer:GT409_02295"/>
<dbReference type="UniPathway" id="UPA00537">
    <property type="reaction ID" value="UER00595"/>
</dbReference>
<dbReference type="Gene3D" id="3.30.930.10">
    <property type="entry name" value="Bira Bifunctional Protein, Domain 2"/>
    <property type="match status" value="1"/>
</dbReference>
<dbReference type="SUPFAM" id="SSF55681">
    <property type="entry name" value="Class II aaRS and biotin synthetases"/>
    <property type="match status" value="1"/>
</dbReference>
<dbReference type="PANTHER" id="PTHR12561:SF3">
    <property type="entry name" value="LIPOYLTRANSFERASE 1, MITOCHONDRIAL"/>
    <property type="match status" value="1"/>
</dbReference>
<dbReference type="NCBIfam" id="TIGR00545">
    <property type="entry name" value="lipoyltrans"/>
    <property type="match status" value="1"/>
</dbReference>
<protein>
    <submittedName>
        <fullName evidence="3">Lipoate--protein ligase</fullName>
        <ecNumber evidence="3">6.3.1.20</ecNumber>
    </submittedName>
</protein>
<sequence>MLIVQSRSTDVYRNLAMEEWLLDHAPELPLLYLYVNDPCVVIGKNQNPWRECRLSLMEKEGVLLARRISGGGAVYHDSGNLNVSVMVDRTEYVERKQYDLIFQTLETMAALHNLSILGKNSLGIDGLKFSGQAFCHRRGRSLHHGTILVNADLKRLGRYLGPEVEGIETRAVASVPAKVANLSEYAPELTVKKLSDALIEKFQEMYGSCGVPECWSDVEIEKNCAATQLLPIIGKISSNDWKLGHTPRFFFHPPSPDGFRETGGVEVQKGRVVGLDGAPLFAEWLSARQL</sequence>
<dbReference type="AlphaFoldDB" id="A0A6P1M5Q6"/>
<dbReference type="CDD" id="cd16443">
    <property type="entry name" value="LplA"/>
    <property type="match status" value="1"/>
</dbReference>
<dbReference type="GO" id="GO:0017118">
    <property type="term" value="F:lipoyltransferase activity"/>
    <property type="evidence" value="ECO:0007669"/>
    <property type="project" value="TreeGrafter"/>
</dbReference>
<evidence type="ECO:0000259" key="2">
    <source>
        <dbReference type="PROSITE" id="PS51733"/>
    </source>
</evidence>
<organism evidence="3 4">
    <name type="scientific">Tichowtungia aerotolerans</name>
    <dbReference type="NCBI Taxonomy" id="2697043"/>
    <lineage>
        <taxon>Bacteria</taxon>
        <taxon>Pseudomonadati</taxon>
        <taxon>Kiritimatiellota</taxon>
        <taxon>Tichowtungiia</taxon>
        <taxon>Tichowtungiales</taxon>
        <taxon>Tichowtungiaceae</taxon>
        <taxon>Tichowtungia</taxon>
    </lineage>
</organism>
<dbReference type="EMBL" id="CP047593">
    <property type="protein sequence ID" value="QHI68333.1"/>
    <property type="molecule type" value="Genomic_DNA"/>
</dbReference>
<dbReference type="InterPro" id="IPR004143">
    <property type="entry name" value="BPL_LPL_catalytic"/>
</dbReference>
<evidence type="ECO:0000313" key="3">
    <source>
        <dbReference type="EMBL" id="QHI68333.1"/>
    </source>
</evidence>
<dbReference type="GO" id="GO:0005737">
    <property type="term" value="C:cytoplasm"/>
    <property type="evidence" value="ECO:0007669"/>
    <property type="project" value="TreeGrafter"/>
</dbReference>
<gene>
    <name evidence="3" type="ORF">GT409_02295</name>
</gene>
<dbReference type="GO" id="GO:0009249">
    <property type="term" value="P:protein lipoylation"/>
    <property type="evidence" value="ECO:0007669"/>
    <property type="project" value="InterPro"/>
</dbReference>
<keyword evidence="3" id="KW-0436">Ligase</keyword>
<evidence type="ECO:0000313" key="4">
    <source>
        <dbReference type="Proteomes" id="UP000464954"/>
    </source>
</evidence>
<dbReference type="GO" id="GO:0016979">
    <property type="term" value="F:lipoate-protein ligase activity"/>
    <property type="evidence" value="ECO:0007669"/>
    <property type="project" value="UniProtKB-EC"/>
</dbReference>
<dbReference type="PROSITE" id="PS51733">
    <property type="entry name" value="BPL_LPL_CATALYTIC"/>
    <property type="match status" value="1"/>
</dbReference>
<dbReference type="Pfam" id="PF21948">
    <property type="entry name" value="LplA-B_cat"/>
    <property type="match status" value="1"/>
</dbReference>
<dbReference type="InterPro" id="IPR045864">
    <property type="entry name" value="aa-tRNA-synth_II/BPL/LPL"/>
</dbReference>
<dbReference type="PANTHER" id="PTHR12561">
    <property type="entry name" value="LIPOATE-PROTEIN LIGASE"/>
    <property type="match status" value="1"/>
</dbReference>
<dbReference type="Proteomes" id="UP000464954">
    <property type="component" value="Chromosome"/>
</dbReference>